<gene>
    <name evidence="4" type="ORF">ANCCAN_18974</name>
</gene>
<dbReference type="SUPFAM" id="SSF49899">
    <property type="entry name" value="Concanavalin A-like lectins/glucanases"/>
    <property type="match status" value="1"/>
</dbReference>
<accession>A0A368FSG1</accession>
<dbReference type="InterPro" id="IPR001791">
    <property type="entry name" value="Laminin_G"/>
</dbReference>
<feature type="domain" description="Laminin G" evidence="3">
    <location>
        <begin position="1"/>
        <end position="136"/>
    </location>
</feature>
<organism evidence="4 5">
    <name type="scientific">Ancylostoma caninum</name>
    <name type="common">Dog hookworm</name>
    <dbReference type="NCBI Taxonomy" id="29170"/>
    <lineage>
        <taxon>Eukaryota</taxon>
        <taxon>Metazoa</taxon>
        <taxon>Ecdysozoa</taxon>
        <taxon>Nematoda</taxon>
        <taxon>Chromadorea</taxon>
        <taxon>Rhabditida</taxon>
        <taxon>Rhabditina</taxon>
        <taxon>Rhabditomorpha</taxon>
        <taxon>Strongyloidea</taxon>
        <taxon>Ancylostomatidae</taxon>
        <taxon>Ancylostomatinae</taxon>
        <taxon>Ancylostoma</taxon>
    </lineage>
</organism>
<proteinExistence type="predicted"/>
<reference evidence="4 5" key="1">
    <citation type="submission" date="2014-10" db="EMBL/GenBank/DDBJ databases">
        <title>Draft genome of the hookworm Ancylostoma caninum.</title>
        <authorList>
            <person name="Mitreva M."/>
        </authorList>
    </citation>
    <scope>NUCLEOTIDE SEQUENCE [LARGE SCALE GENOMIC DNA]</scope>
    <source>
        <strain evidence="4 5">Baltimore</strain>
    </source>
</reference>
<evidence type="ECO:0000256" key="2">
    <source>
        <dbReference type="SAM" id="SignalP"/>
    </source>
</evidence>
<evidence type="ECO:0000259" key="3">
    <source>
        <dbReference type="PROSITE" id="PS50025"/>
    </source>
</evidence>
<evidence type="ECO:0000313" key="5">
    <source>
        <dbReference type="Proteomes" id="UP000252519"/>
    </source>
</evidence>
<comment type="caution">
    <text evidence="4">The sequence shown here is derived from an EMBL/GenBank/DDBJ whole genome shotgun (WGS) entry which is preliminary data.</text>
</comment>
<dbReference type="Pfam" id="PF02210">
    <property type="entry name" value="Laminin_G_2"/>
    <property type="match status" value="1"/>
</dbReference>
<dbReference type="EMBL" id="JOJR01000694">
    <property type="protein sequence ID" value="RCN35161.1"/>
    <property type="molecule type" value="Genomic_DNA"/>
</dbReference>
<dbReference type="AlphaFoldDB" id="A0A368FSG1"/>
<dbReference type="Proteomes" id="UP000252519">
    <property type="component" value="Unassembled WGS sequence"/>
</dbReference>
<dbReference type="PROSITE" id="PS50025">
    <property type="entry name" value="LAM_G_DOMAIN"/>
    <property type="match status" value="1"/>
</dbReference>
<keyword evidence="5" id="KW-1185">Reference proteome</keyword>
<comment type="caution">
    <text evidence="1">Lacks conserved residue(s) required for the propagation of feature annotation.</text>
</comment>
<protein>
    <submittedName>
        <fullName evidence="4">Laminin G domain protein</fullName>
    </submittedName>
</protein>
<name>A0A368FSG1_ANCCA</name>
<feature type="chain" id="PRO_5016968688" evidence="2">
    <location>
        <begin position="22"/>
        <end position="136"/>
    </location>
</feature>
<evidence type="ECO:0000256" key="1">
    <source>
        <dbReference type="PROSITE-ProRule" id="PRU00122"/>
    </source>
</evidence>
<dbReference type="CDD" id="cd00110">
    <property type="entry name" value="LamG"/>
    <property type="match status" value="1"/>
</dbReference>
<keyword evidence="2" id="KW-0732">Signal</keyword>
<dbReference type="STRING" id="29170.A0A368FSG1"/>
<dbReference type="OrthoDB" id="88467at2759"/>
<evidence type="ECO:0000313" key="4">
    <source>
        <dbReference type="EMBL" id="RCN35161.1"/>
    </source>
</evidence>
<dbReference type="InterPro" id="IPR013320">
    <property type="entry name" value="ConA-like_dom_sf"/>
</dbReference>
<sequence length="136" mass="14908">MIANFAGLVFMWSSWAKRSDATYVALVLHESRPYLFLDIGSGTVTLHGGPIAMASWTTIKFEVDPSNAVLSLNDSLAATSSFEGGQFALGNSSVFLGGIHGGHTLPEELHKYIRPFSGELRRLSINERPFDLHEVR</sequence>
<dbReference type="Gene3D" id="2.60.120.200">
    <property type="match status" value="1"/>
</dbReference>
<feature type="signal peptide" evidence="2">
    <location>
        <begin position="1"/>
        <end position="21"/>
    </location>
</feature>